<comment type="catalytic activity">
    <reaction evidence="7">
        <text>DNA(n) + a 2'-deoxyribonucleoside 5'-triphosphate = DNA(n+1) + diphosphate</text>
        <dbReference type="Rhea" id="RHEA:22508"/>
        <dbReference type="Rhea" id="RHEA-COMP:17339"/>
        <dbReference type="Rhea" id="RHEA-COMP:17340"/>
        <dbReference type="ChEBI" id="CHEBI:33019"/>
        <dbReference type="ChEBI" id="CHEBI:61560"/>
        <dbReference type="ChEBI" id="CHEBI:173112"/>
        <dbReference type="EC" id="2.7.7.7"/>
    </reaction>
    <physiologicalReaction direction="left-to-right" evidence="7">
        <dbReference type="Rhea" id="RHEA:22509"/>
    </physiologicalReaction>
</comment>
<evidence type="ECO:0000313" key="8">
    <source>
        <dbReference type="EMBL" id="MOY43819.1"/>
    </source>
</evidence>
<protein>
    <recommendedName>
        <fullName evidence="4">DNA-directed primase/polymerase protein</fullName>
        <ecNumber evidence="6">2.7.7.102</ecNumber>
        <ecNumber evidence="2">2.7.7.7</ecNumber>
    </recommendedName>
</protein>
<feature type="non-terminal residue" evidence="8">
    <location>
        <position position="449"/>
    </location>
</feature>
<dbReference type="Pfam" id="PF03121">
    <property type="entry name" value="Herpes_UL52"/>
    <property type="match status" value="1"/>
</dbReference>
<name>A0A4D5S3B7_IXOSC</name>
<keyword evidence="3" id="KW-0548">Nucleotidyltransferase</keyword>
<dbReference type="EC" id="2.7.7.102" evidence="6"/>
<dbReference type="GO" id="GO:0042276">
    <property type="term" value="P:error-prone translesion synthesis"/>
    <property type="evidence" value="ECO:0007669"/>
    <property type="project" value="InterPro"/>
</dbReference>
<keyword evidence="3" id="KW-0808">Transferase</keyword>
<dbReference type="VEuPathDB" id="VectorBase:ISCP_013189"/>
<dbReference type="EC" id="2.7.7.7" evidence="2"/>
<dbReference type="VEuPathDB" id="VectorBase:ISCW015939"/>
<keyword evidence="3" id="KW-0239">DNA-directed DNA polymerase</keyword>
<evidence type="ECO:0000256" key="7">
    <source>
        <dbReference type="ARBA" id="ARBA00047303"/>
    </source>
</evidence>
<dbReference type="EMBL" id="GHJT01009848">
    <property type="protein sequence ID" value="MOY43819.1"/>
    <property type="molecule type" value="Transcribed_RNA"/>
</dbReference>
<evidence type="ECO:0000256" key="1">
    <source>
        <dbReference type="ARBA" id="ARBA00009762"/>
    </source>
</evidence>
<accession>A0A4D5S3B7</accession>
<evidence type="ECO:0000256" key="3">
    <source>
        <dbReference type="ARBA" id="ARBA00022932"/>
    </source>
</evidence>
<dbReference type="OrthoDB" id="5988181at2759"/>
<comment type="catalytic activity">
    <reaction evidence="5">
        <text>ssDNA + n NTP = ssDNA/pppN(pN)n-1 hybrid + (n-1) diphosphate.</text>
        <dbReference type="EC" id="2.7.7.102"/>
    </reaction>
</comment>
<reference evidence="8" key="1">
    <citation type="submission" date="2019-04" db="EMBL/GenBank/DDBJ databases">
        <title>An insight into the mialome of Ixodes scapularis.</title>
        <authorList>
            <person name="Ribeiro J.M."/>
            <person name="Mather T.N."/>
            <person name="Karim S."/>
        </authorList>
    </citation>
    <scope>NUCLEOTIDE SEQUENCE</scope>
</reference>
<sequence>MTSEIDESERPQTLRVGLKTSAFYGASPKGSPIVEKVKRRVSKLQKPPCLVQFRGGLLGPTVVWKVFPVQSQALSFVRKMPEDVRVFSFELRDRDASGKRGFLVTHPLHLWKVLQMRRPSDRCMYEVIAEDAPCKLYFDLEFETEPNPSRDGAAMVRELIRVVCREWKVVFGSDCRPKDVLWLDSSTEKKFSSHLIFQRTRLFRNNREAGAFVRLVCGKMRSGACLKAPQSRESPFVTSRHGGAALFVDEGVYTRNRNFRLFQCTKLRKNTPLVVSENDEYVRSLGADCEEQDVFLDSLVTWCVGTDEPDQLLQFTRPQDDTRWDSGTKAQEIPLRSMSSPYPELDDFVKGLVVPRGSIRHVTFFPDTDTLVYDLAGYRFCENIGREHRSNGVMFVADVQAGTYYQKCYDPDCRAISFRSTPRPIPERCLPSYWLNMVPDELLRGDAAS</sequence>
<evidence type="ECO:0000256" key="2">
    <source>
        <dbReference type="ARBA" id="ARBA00012417"/>
    </source>
</evidence>
<evidence type="ECO:0000256" key="6">
    <source>
        <dbReference type="ARBA" id="ARBA00044768"/>
    </source>
</evidence>
<comment type="similarity">
    <text evidence="1">Belongs to the eukaryotic-type primase small subunit family.</text>
</comment>
<evidence type="ECO:0000256" key="4">
    <source>
        <dbReference type="ARBA" id="ARBA00026139"/>
    </source>
</evidence>
<dbReference type="PANTHER" id="PTHR31399">
    <property type="entry name" value="DNA-DIRECTED PRIMASE / POLYMERASE PROTEIN"/>
    <property type="match status" value="1"/>
</dbReference>
<proteinExistence type="inferred from homology"/>
<dbReference type="PANTHER" id="PTHR31399:SF0">
    <property type="entry name" value="DNA-DIRECTED PRIMASE_POLYMERASE PROTEIN"/>
    <property type="match status" value="1"/>
</dbReference>
<dbReference type="InterPro" id="IPR044917">
    <property type="entry name" value="PRIMPOL"/>
</dbReference>
<organism evidence="8">
    <name type="scientific">Ixodes scapularis</name>
    <name type="common">Black-legged tick</name>
    <name type="synonym">Deer tick</name>
    <dbReference type="NCBI Taxonomy" id="6945"/>
    <lineage>
        <taxon>Eukaryota</taxon>
        <taxon>Metazoa</taxon>
        <taxon>Ecdysozoa</taxon>
        <taxon>Arthropoda</taxon>
        <taxon>Chelicerata</taxon>
        <taxon>Arachnida</taxon>
        <taxon>Acari</taxon>
        <taxon>Parasitiformes</taxon>
        <taxon>Ixodida</taxon>
        <taxon>Ixodoidea</taxon>
        <taxon>Ixodidae</taxon>
        <taxon>Ixodinae</taxon>
        <taxon>Ixodes</taxon>
    </lineage>
</organism>
<dbReference type="AlphaFoldDB" id="A0A4D5S3B7"/>
<dbReference type="GO" id="GO:0003887">
    <property type="term" value="F:DNA-directed DNA polymerase activity"/>
    <property type="evidence" value="ECO:0007669"/>
    <property type="project" value="UniProtKB-KW"/>
</dbReference>
<evidence type="ECO:0000256" key="5">
    <source>
        <dbReference type="ARBA" id="ARBA00044677"/>
    </source>
</evidence>
<dbReference type="VEuPathDB" id="VectorBase:ISCI015939"/>